<name>A0A1G7FUP2_9FLAO</name>
<reference evidence="1 2" key="1">
    <citation type="submission" date="2016-10" db="EMBL/GenBank/DDBJ databases">
        <authorList>
            <person name="de Groot N.N."/>
        </authorList>
    </citation>
    <scope>NUCLEOTIDE SEQUENCE [LARGE SCALE GENOMIC DNA]</scope>
    <source>
        <strain evidence="1 2">DSM 24015</strain>
    </source>
</reference>
<evidence type="ECO:0000313" key="2">
    <source>
        <dbReference type="Proteomes" id="UP000198517"/>
    </source>
</evidence>
<dbReference type="Gene3D" id="3.40.50.150">
    <property type="entry name" value="Vaccinia Virus protein VP39"/>
    <property type="match status" value="1"/>
</dbReference>
<dbReference type="Proteomes" id="UP000198517">
    <property type="component" value="Unassembled WGS sequence"/>
</dbReference>
<sequence>MYNDLATIKAMAGAGGVLIESEKCIIRKGVPTYFSIPERNIKGDFSLNYVSEIPHIEGKIIKTKRTAKLAISSIDKDFLQLRGRKAKAVRNAERRYKDLSVRAIKRSDIPGLLQFIDEWIKSYGKAKYGMQLHAGYDKRFFQDFWNETDYFGYIFHLHGKAVGYSVFTKEENHGAVNYLVGKSDMRYSNLSVAIDMASFRALHHEKGDVKVCWGASTGSLLKYKEKFNITTQNIYFIKYMEATENKSAVLKETLGILPVNVWDSSKANWNLRKGKWNEMIDLAGKMSGVENPRFATREDCWKGMGVFAEKFTGSKINGGASVLDPYACELILKLFMPRDGKRVYNPFGGGVQMGFVAGFLGYEYLASEIRKNQCDANNAICGAFQMQSRWVCTDSSAYTPDGKVDLVFTCPPYYKVEEYKDYEGIIPDGELNSQKTYQAFRNLLFSGYKKAIEALNNNCFFVIMVGDSRDKNGAYYCTEAETELFLRDCGLHIYNRIVYLEKQITRGVLSTRSIQSRKLPKVEQKIIVGYKGNINNIKKLYEQVDY</sequence>
<dbReference type="InterPro" id="IPR016181">
    <property type="entry name" value="Acyl_CoA_acyltransferase"/>
</dbReference>
<organism evidence="1 2">
    <name type="scientific">Riemerella columbipharyngis</name>
    <dbReference type="NCBI Taxonomy" id="1071918"/>
    <lineage>
        <taxon>Bacteria</taxon>
        <taxon>Pseudomonadati</taxon>
        <taxon>Bacteroidota</taxon>
        <taxon>Flavobacteriia</taxon>
        <taxon>Flavobacteriales</taxon>
        <taxon>Weeksellaceae</taxon>
        <taxon>Riemerella</taxon>
    </lineage>
</organism>
<dbReference type="EMBL" id="FNAS01000028">
    <property type="protein sequence ID" value="SDE79596.1"/>
    <property type="molecule type" value="Genomic_DNA"/>
</dbReference>
<evidence type="ECO:0000313" key="1">
    <source>
        <dbReference type="EMBL" id="SDE79596.1"/>
    </source>
</evidence>
<gene>
    <name evidence="1" type="ORF">SAMN05421544_1285</name>
</gene>
<dbReference type="RefSeq" id="WP_092738067.1">
    <property type="nucleotide sequence ID" value="NZ_FNAS01000028.1"/>
</dbReference>
<proteinExistence type="predicted"/>
<protein>
    <submittedName>
        <fullName evidence="1">Uncharacterized protein</fullName>
    </submittedName>
</protein>
<accession>A0A1G7FUP2</accession>
<dbReference type="OrthoDB" id="1273118at2"/>
<dbReference type="STRING" id="1071918.SAMN05421544_1285"/>
<keyword evidence="2" id="KW-1185">Reference proteome</keyword>
<dbReference type="SUPFAM" id="SSF55729">
    <property type="entry name" value="Acyl-CoA N-acyltransferases (Nat)"/>
    <property type="match status" value="1"/>
</dbReference>
<dbReference type="Gene3D" id="3.40.630.30">
    <property type="match status" value="1"/>
</dbReference>
<dbReference type="InterPro" id="IPR029063">
    <property type="entry name" value="SAM-dependent_MTases_sf"/>
</dbReference>
<dbReference type="AlphaFoldDB" id="A0A1G7FUP2"/>
<dbReference type="SUPFAM" id="SSF53335">
    <property type="entry name" value="S-adenosyl-L-methionine-dependent methyltransferases"/>
    <property type="match status" value="2"/>
</dbReference>